<keyword evidence="8" id="KW-0408">Iron</keyword>
<dbReference type="Proteomes" id="UP000772181">
    <property type="component" value="Unassembled WGS sequence"/>
</dbReference>
<comment type="cofactor">
    <cofactor evidence="1">
        <name>FMN</name>
        <dbReference type="ChEBI" id="CHEBI:58210"/>
    </cofactor>
</comment>
<evidence type="ECO:0000256" key="3">
    <source>
        <dbReference type="ARBA" id="ARBA00011048"/>
    </source>
</evidence>
<dbReference type="GO" id="GO:0010181">
    <property type="term" value="F:FMN binding"/>
    <property type="evidence" value="ECO:0007669"/>
    <property type="project" value="InterPro"/>
</dbReference>
<dbReference type="PANTHER" id="PTHR42917:SF2">
    <property type="entry name" value="2,4-DIENOYL-COA REDUCTASE [(2E)-ENOYL-COA-PRODUCING]"/>
    <property type="match status" value="1"/>
</dbReference>
<dbReference type="GO" id="GO:0016491">
    <property type="term" value="F:oxidoreductase activity"/>
    <property type="evidence" value="ECO:0007669"/>
    <property type="project" value="UniProtKB-KW"/>
</dbReference>
<keyword evidence="6" id="KW-0479">Metal-binding</keyword>
<dbReference type="Gene3D" id="3.40.50.720">
    <property type="entry name" value="NAD(P)-binding Rossmann-like Domain"/>
    <property type="match status" value="1"/>
</dbReference>
<keyword evidence="4" id="KW-0285">Flavoprotein</keyword>
<dbReference type="InterPro" id="IPR051793">
    <property type="entry name" value="NADH:flavin_oxidoreductase"/>
</dbReference>
<dbReference type="Pfam" id="PF00724">
    <property type="entry name" value="Oxidored_FMN"/>
    <property type="match status" value="1"/>
</dbReference>
<dbReference type="CDD" id="cd02803">
    <property type="entry name" value="OYE_like_FMN_family"/>
    <property type="match status" value="1"/>
</dbReference>
<evidence type="ECO:0000256" key="5">
    <source>
        <dbReference type="ARBA" id="ARBA00022643"/>
    </source>
</evidence>
<dbReference type="InterPro" id="IPR023753">
    <property type="entry name" value="FAD/NAD-binding_dom"/>
</dbReference>
<sequence length="631" mass="69453">MSKLWEPIRIGTMELKNRFIMAPMFTCLANPGGQVSDEIVQYYERRAKGGAAMIIVEIAAVHPQGAISDRELLLTDDRYIPGMARIAEAIKKHNCKAVLQLHHPGRQADSKVTGFPTVGPSPVPWASFSDMPRELTLAEVKELVQCYAEAARRTREAGFDGVEFHGAHGYLICQFFSPLSNKRTDEYGGDVYKRAKFGVDIMKLARQKLGREYPILFRISGSEIEEGGLTTDETRIIARLLQEAGADCIDVSAGYYGTSEWVSQPAFMKPGCIVKYATEIKREVSVPVITVGRINQPHLAETILEENNADLVALGRPLLADPDYPLKAKEGKPQNIVKCIACNTCMDLVFLRKHITCVQNPYAGYEREEGNEGKVQNPRKVLVIGEGPAAMEAARVAGLRGHETVFWRTKGQPGGHWTWLIHAFVTDKLKAVKAAGAKIEKKDEVNLNMVKKLSPAVVMVEQGVRPSVPTIPGVNGKKVMQAVDVLSGSQELKGKVVIIGGGNLGVQTALQLGKKALDITIIEERRGPAFEVEQISRKLLMQKLVARKVQMLFQCKVTAIDGNGVIYLAKDGKESRVNADHIVLALGMEPDLKLLESIKQEGYPTVPLEYCSAQRSVYDFVRQGALAARKV</sequence>
<keyword evidence="9" id="KW-0411">Iron-sulfur</keyword>
<evidence type="ECO:0000259" key="11">
    <source>
        <dbReference type="Pfam" id="PF07992"/>
    </source>
</evidence>
<dbReference type="PRINTS" id="PR00368">
    <property type="entry name" value="FADPNR"/>
</dbReference>
<dbReference type="SUPFAM" id="SSF51905">
    <property type="entry name" value="FAD/NAD(P)-binding domain"/>
    <property type="match status" value="1"/>
</dbReference>
<evidence type="ECO:0000256" key="4">
    <source>
        <dbReference type="ARBA" id="ARBA00022630"/>
    </source>
</evidence>
<dbReference type="Gene3D" id="3.20.20.70">
    <property type="entry name" value="Aldolase class I"/>
    <property type="match status" value="1"/>
</dbReference>
<dbReference type="EMBL" id="JACQWF010000237">
    <property type="protein sequence ID" value="MBI4595761.1"/>
    <property type="molecule type" value="Genomic_DNA"/>
</dbReference>
<evidence type="ECO:0000256" key="6">
    <source>
        <dbReference type="ARBA" id="ARBA00022723"/>
    </source>
</evidence>
<name>A0A933GKX0_UNCTE</name>
<evidence type="ECO:0000256" key="2">
    <source>
        <dbReference type="ARBA" id="ARBA00001966"/>
    </source>
</evidence>
<feature type="domain" description="NADH:flavin oxidoreductase/NADH oxidase N-terminal" evidence="10">
    <location>
        <begin position="3"/>
        <end position="335"/>
    </location>
</feature>
<evidence type="ECO:0000256" key="1">
    <source>
        <dbReference type="ARBA" id="ARBA00001917"/>
    </source>
</evidence>
<gene>
    <name evidence="12" type="ORF">HY730_05205</name>
</gene>
<dbReference type="InterPro" id="IPR001155">
    <property type="entry name" value="OxRdtase_FMN_N"/>
</dbReference>
<proteinExistence type="inferred from homology"/>
<protein>
    <submittedName>
        <fullName evidence="12">FAD-dependent oxidoreductase</fullName>
    </submittedName>
</protein>
<dbReference type="InterPro" id="IPR036188">
    <property type="entry name" value="FAD/NAD-bd_sf"/>
</dbReference>
<keyword evidence="5" id="KW-0288">FMN</keyword>
<dbReference type="GO" id="GO:0046872">
    <property type="term" value="F:metal ion binding"/>
    <property type="evidence" value="ECO:0007669"/>
    <property type="project" value="UniProtKB-KW"/>
</dbReference>
<dbReference type="PANTHER" id="PTHR42917">
    <property type="entry name" value="2,4-DIENOYL-COA REDUCTASE"/>
    <property type="match status" value="1"/>
</dbReference>
<dbReference type="AlphaFoldDB" id="A0A933GKX0"/>
<comment type="similarity">
    <text evidence="3">In the N-terminal section; belongs to the NADH:flavin oxidoreductase/NADH oxidase family.</text>
</comment>
<dbReference type="SUPFAM" id="SSF51395">
    <property type="entry name" value="FMN-linked oxidoreductases"/>
    <property type="match status" value="1"/>
</dbReference>
<evidence type="ECO:0000256" key="9">
    <source>
        <dbReference type="ARBA" id="ARBA00023014"/>
    </source>
</evidence>
<evidence type="ECO:0000313" key="13">
    <source>
        <dbReference type="Proteomes" id="UP000772181"/>
    </source>
</evidence>
<accession>A0A933GKX0</accession>
<dbReference type="GO" id="GO:0051536">
    <property type="term" value="F:iron-sulfur cluster binding"/>
    <property type="evidence" value="ECO:0007669"/>
    <property type="project" value="UniProtKB-KW"/>
</dbReference>
<keyword evidence="7" id="KW-0560">Oxidoreductase</keyword>
<dbReference type="Gene3D" id="3.50.50.60">
    <property type="entry name" value="FAD/NAD(P)-binding domain"/>
    <property type="match status" value="1"/>
</dbReference>
<evidence type="ECO:0000259" key="10">
    <source>
        <dbReference type="Pfam" id="PF00724"/>
    </source>
</evidence>
<evidence type="ECO:0000256" key="8">
    <source>
        <dbReference type="ARBA" id="ARBA00023004"/>
    </source>
</evidence>
<dbReference type="Pfam" id="PF07992">
    <property type="entry name" value="Pyr_redox_2"/>
    <property type="match status" value="1"/>
</dbReference>
<reference evidence="12" key="1">
    <citation type="submission" date="2020-07" db="EMBL/GenBank/DDBJ databases">
        <title>Huge and variable diversity of episymbiotic CPR bacteria and DPANN archaea in groundwater ecosystems.</title>
        <authorList>
            <person name="He C.Y."/>
            <person name="Keren R."/>
            <person name="Whittaker M."/>
            <person name="Farag I.F."/>
            <person name="Doudna J."/>
            <person name="Cate J.H.D."/>
            <person name="Banfield J.F."/>
        </authorList>
    </citation>
    <scope>NUCLEOTIDE SEQUENCE</scope>
    <source>
        <strain evidence="12">NC_groundwater_1482_Ag_S-0.65um_47_24</strain>
    </source>
</reference>
<comment type="cofactor">
    <cofactor evidence="2">
        <name>[4Fe-4S] cluster</name>
        <dbReference type="ChEBI" id="CHEBI:49883"/>
    </cofactor>
</comment>
<organism evidence="12 13">
    <name type="scientific">Tectimicrobiota bacterium</name>
    <dbReference type="NCBI Taxonomy" id="2528274"/>
    <lineage>
        <taxon>Bacteria</taxon>
        <taxon>Pseudomonadati</taxon>
        <taxon>Nitrospinota/Tectimicrobiota group</taxon>
        <taxon>Candidatus Tectimicrobiota</taxon>
    </lineage>
</organism>
<dbReference type="InterPro" id="IPR013785">
    <property type="entry name" value="Aldolase_TIM"/>
</dbReference>
<comment type="caution">
    <text evidence="12">The sequence shown here is derived from an EMBL/GenBank/DDBJ whole genome shotgun (WGS) entry which is preliminary data.</text>
</comment>
<evidence type="ECO:0000256" key="7">
    <source>
        <dbReference type="ARBA" id="ARBA00023002"/>
    </source>
</evidence>
<evidence type="ECO:0000313" key="12">
    <source>
        <dbReference type="EMBL" id="MBI4595761.1"/>
    </source>
</evidence>
<feature type="domain" description="FAD/NAD(P)-binding" evidence="11">
    <location>
        <begin position="380"/>
        <end position="599"/>
    </location>
</feature>